<comment type="caution">
    <text evidence="15">The sequence shown here is derived from an EMBL/GenBank/DDBJ whole genome shotgun (WGS) entry which is preliminary data.</text>
</comment>
<evidence type="ECO:0000259" key="14">
    <source>
        <dbReference type="PROSITE" id="PS50109"/>
    </source>
</evidence>
<dbReference type="Proteomes" id="UP000295418">
    <property type="component" value="Unassembled WGS sequence"/>
</dbReference>
<dbReference type="InterPro" id="IPR036890">
    <property type="entry name" value="HATPase_C_sf"/>
</dbReference>
<dbReference type="PANTHER" id="PTHR45453">
    <property type="entry name" value="PHOSPHATE REGULON SENSOR PROTEIN PHOR"/>
    <property type="match status" value="1"/>
</dbReference>
<evidence type="ECO:0000256" key="7">
    <source>
        <dbReference type="ARBA" id="ARBA00022741"/>
    </source>
</evidence>
<evidence type="ECO:0000256" key="2">
    <source>
        <dbReference type="ARBA" id="ARBA00004651"/>
    </source>
</evidence>
<dbReference type="RefSeq" id="WP_132416823.1">
    <property type="nucleotide sequence ID" value="NZ_SKFG01000002.1"/>
</dbReference>
<evidence type="ECO:0000256" key="4">
    <source>
        <dbReference type="ARBA" id="ARBA00022475"/>
    </source>
</evidence>
<dbReference type="GO" id="GO:0000155">
    <property type="term" value="F:phosphorelay sensor kinase activity"/>
    <property type="evidence" value="ECO:0007669"/>
    <property type="project" value="TreeGrafter"/>
</dbReference>
<dbReference type="EC" id="2.7.13.3" evidence="3"/>
<feature type="transmembrane region" description="Helical" evidence="13">
    <location>
        <begin position="12"/>
        <end position="32"/>
    </location>
</feature>
<evidence type="ECO:0000313" key="15">
    <source>
        <dbReference type="EMBL" id="TCZ80176.1"/>
    </source>
</evidence>
<gene>
    <name evidence="15" type="ORF">E0485_04825</name>
</gene>
<dbReference type="SMART" id="SM00387">
    <property type="entry name" value="HATPase_c"/>
    <property type="match status" value="1"/>
</dbReference>
<dbReference type="GO" id="GO:0005886">
    <property type="term" value="C:plasma membrane"/>
    <property type="evidence" value="ECO:0007669"/>
    <property type="project" value="UniProtKB-SubCell"/>
</dbReference>
<keyword evidence="8 15" id="KW-0418">Kinase</keyword>
<dbReference type="PRINTS" id="PR00344">
    <property type="entry name" value="BCTRLSENSOR"/>
</dbReference>
<keyword evidence="7" id="KW-0547">Nucleotide-binding</keyword>
<dbReference type="PANTHER" id="PTHR45453:SF2">
    <property type="entry name" value="HISTIDINE KINASE"/>
    <property type="match status" value="1"/>
</dbReference>
<accession>A0A4R4EJ27</accession>
<keyword evidence="10 13" id="KW-1133">Transmembrane helix</keyword>
<evidence type="ECO:0000256" key="3">
    <source>
        <dbReference type="ARBA" id="ARBA00012438"/>
    </source>
</evidence>
<dbReference type="PROSITE" id="PS50109">
    <property type="entry name" value="HIS_KIN"/>
    <property type="match status" value="1"/>
</dbReference>
<keyword evidence="9" id="KW-0067">ATP-binding</keyword>
<organism evidence="15 16">
    <name type="scientific">Paenibacillus albiflavus</name>
    <dbReference type="NCBI Taxonomy" id="2545760"/>
    <lineage>
        <taxon>Bacteria</taxon>
        <taxon>Bacillati</taxon>
        <taxon>Bacillota</taxon>
        <taxon>Bacilli</taxon>
        <taxon>Bacillales</taxon>
        <taxon>Paenibacillaceae</taxon>
        <taxon>Paenibacillus</taxon>
    </lineage>
</organism>
<dbReference type="EMBL" id="SKFG01000002">
    <property type="protein sequence ID" value="TCZ80176.1"/>
    <property type="molecule type" value="Genomic_DNA"/>
</dbReference>
<dbReference type="GO" id="GO:0004721">
    <property type="term" value="F:phosphoprotein phosphatase activity"/>
    <property type="evidence" value="ECO:0007669"/>
    <property type="project" value="TreeGrafter"/>
</dbReference>
<sequence length="337" mass="38255">MNLRSYLKSKLLSIFIQLSVVAFTTLLLTVLLVDRYAVIFIAGLYIVASIVMLTIEYVTKRGFYNKLMTQLDTLDQKYLLSSIMPEPNFLEGEILQEVLVTSNKGMNDQIARYKISSEEYKEYIETWVHEVKTPIASSKLIIENNASPVTRSIGEELSKIEDFVEQALFYSKSSSVEKDYIIKEVSLETLVKGIIRKNAKALIESKFTMELKQLSYNVYTDTKWIDFILGQIIANSIKYKRDPAKISFYAQENANSITLYIEDFGVGIDDKDIPKVFDKGFTGQNGRKYAQSTGIGLYLCRTLCDKLGLQLSLTSKGNKGVIVAIVFPVNRMMLFES</sequence>
<evidence type="ECO:0000256" key="12">
    <source>
        <dbReference type="ARBA" id="ARBA00023136"/>
    </source>
</evidence>
<evidence type="ECO:0000256" key="6">
    <source>
        <dbReference type="ARBA" id="ARBA00022692"/>
    </source>
</evidence>
<evidence type="ECO:0000256" key="13">
    <source>
        <dbReference type="SAM" id="Phobius"/>
    </source>
</evidence>
<name>A0A4R4EJ27_9BACL</name>
<dbReference type="InterPro" id="IPR005467">
    <property type="entry name" value="His_kinase_dom"/>
</dbReference>
<dbReference type="GO" id="GO:0005524">
    <property type="term" value="F:ATP binding"/>
    <property type="evidence" value="ECO:0007669"/>
    <property type="project" value="UniProtKB-KW"/>
</dbReference>
<comment type="catalytic activity">
    <reaction evidence="1">
        <text>ATP + protein L-histidine = ADP + protein N-phospho-L-histidine.</text>
        <dbReference type="EC" id="2.7.13.3"/>
    </reaction>
</comment>
<keyword evidence="4" id="KW-1003">Cell membrane</keyword>
<feature type="transmembrane region" description="Helical" evidence="13">
    <location>
        <begin position="38"/>
        <end position="58"/>
    </location>
</feature>
<dbReference type="OrthoDB" id="9780487at2"/>
<feature type="domain" description="Histidine kinase" evidence="14">
    <location>
        <begin position="126"/>
        <end position="331"/>
    </location>
</feature>
<dbReference type="Pfam" id="PF02518">
    <property type="entry name" value="HATPase_c"/>
    <property type="match status" value="1"/>
</dbReference>
<dbReference type="AlphaFoldDB" id="A0A4R4EJ27"/>
<keyword evidence="5" id="KW-0808">Transferase</keyword>
<keyword evidence="16" id="KW-1185">Reference proteome</keyword>
<protein>
    <recommendedName>
        <fullName evidence="3">histidine kinase</fullName>
        <ecNumber evidence="3">2.7.13.3</ecNumber>
    </recommendedName>
</protein>
<dbReference type="InterPro" id="IPR004358">
    <property type="entry name" value="Sig_transdc_His_kin-like_C"/>
</dbReference>
<comment type="subcellular location">
    <subcellularLocation>
        <location evidence="2">Cell membrane</location>
        <topology evidence="2">Multi-pass membrane protein</topology>
    </subcellularLocation>
</comment>
<keyword evidence="6 13" id="KW-0812">Transmembrane</keyword>
<evidence type="ECO:0000256" key="9">
    <source>
        <dbReference type="ARBA" id="ARBA00022840"/>
    </source>
</evidence>
<dbReference type="SUPFAM" id="SSF55874">
    <property type="entry name" value="ATPase domain of HSP90 chaperone/DNA topoisomerase II/histidine kinase"/>
    <property type="match status" value="1"/>
</dbReference>
<evidence type="ECO:0000313" key="16">
    <source>
        <dbReference type="Proteomes" id="UP000295418"/>
    </source>
</evidence>
<evidence type="ECO:0000256" key="10">
    <source>
        <dbReference type="ARBA" id="ARBA00022989"/>
    </source>
</evidence>
<dbReference type="GO" id="GO:0016036">
    <property type="term" value="P:cellular response to phosphate starvation"/>
    <property type="evidence" value="ECO:0007669"/>
    <property type="project" value="TreeGrafter"/>
</dbReference>
<evidence type="ECO:0000256" key="5">
    <source>
        <dbReference type="ARBA" id="ARBA00022679"/>
    </source>
</evidence>
<dbReference type="InterPro" id="IPR003594">
    <property type="entry name" value="HATPase_dom"/>
</dbReference>
<keyword evidence="12 13" id="KW-0472">Membrane</keyword>
<reference evidence="15 16" key="1">
    <citation type="submission" date="2019-03" db="EMBL/GenBank/DDBJ databases">
        <authorList>
            <person name="Kim M.K.M."/>
        </authorList>
    </citation>
    <scope>NUCLEOTIDE SEQUENCE [LARGE SCALE GENOMIC DNA]</scope>
    <source>
        <strain evidence="15 16">18JY21-1</strain>
    </source>
</reference>
<keyword evidence="11" id="KW-0902">Two-component regulatory system</keyword>
<dbReference type="Gene3D" id="3.30.565.10">
    <property type="entry name" value="Histidine kinase-like ATPase, C-terminal domain"/>
    <property type="match status" value="1"/>
</dbReference>
<dbReference type="InterPro" id="IPR050351">
    <property type="entry name" value="BphY/WalK/GraS-like"/>
</dbReference>
<evidence type="ECO:0000256" key="1">
    <source>
        <dbReference type="ARBA" id="ARBA00000085"/>
    </source>
</evidence>
<evidence type="ECO:0000256" key="11">
    <source>
        <dbReference type="ARBA" id="ARBA00023012"/>
    </source>
</evidence>
<proteinExistence type="predicted"/>
<evidence type="ECO:0000256" key="8">
    <source>
        <dbReference type="ARBA" id="ARBA00022777"/>
    </source>
</evidence>